<proteinExistence type="predicted"/>
<dbReference type="Proteomes" id="UP000710432">
    <property type="component" value="Unassembled WGS sequence"/>
</dbReference>
<comment type="caution">
    <text evidence="4">The sequence shown here is derived from an EMBL/GenBank/DDBJ whole genome shotgun (WGS) entry which is preliminary data.</text>
</comment>
<sequence length="531" mass="56724">MASGSPLVIGSRLKEPHCLAVTPATASSPGHSAADWWSFSRGLLMEAKKAYNGHHQALEVLLQSLVDLDIRDEKGRTALYLAAFKGHTECVEALVNQGASIFVKDIVAQRTPLHASVVNGHTLCLRLLLEIADNPEAVDVRDGKGQTPLMLAVAYGHIDAVSLLLEKEANVNAVDIVGCTALHRGIMTGHEECVQLLLEQEACVLCRDARGRTPLHYAAARGHATWLSELLQIALSEEDCCLKDNQGYTPLHWACYNGNESCIEVLLEQKCFRKFVGNPFTPLHCAIINGHENCASLLLRAINSNIVSCRDDKGRTTLHAAAFGDHAECLQLLLRHDAQVNAVDHSGKTALMMAAENGQAGAVDILVNGAQADLSGKDKGLNTPLHLAISKGHERCALLILDKIQDESLINAKNSALQTPLHIAARNGLTAVVEELLAKGACVLAVDENGHTPALACAPNKGVADCLALILATMMPLSPSSAMTAVNLVGLRKDNWSRTTLSNLGSGVSLSSNHVGSEDGYNENDSDSETF</sequence>
<evidence type="ECO:0000313" key="4">
    <source>
        <dbReference type="EMBL" id="KAH0511705.1"/>
    </source>
</evidence>
<dbReference type="InterPro" id="IPR036770">
    <property type="entry name" value="Ankyrin_rpt-contain_sf"/>
</dbReference>
<dbReference type="InterPro" id="IPR002110">
    <property type="entry name" value="Ankyrin_rpt"/>
</dbReference>
<dbReference type="PRINTS" id="PR01415">
    <property type="entry name" value="ANKYRIN"/>
</dbReference>
<dbReference type="Pfam" id="PF12796">
    <property type="entry name" value="Ank_2"/>
    <property type="match status" value="4"/>
</dbReference>
<feature type="repeat" description="ANK" evidence="3">
    <location>
        <begin position="177"/>
        <end position="209"/>
    </location>
</feature>
<dbReference type="PROSITE" id="PS50297">
    <property type="entry name" value="ANK_REP_REGION"/>
    <property type="match status" value="6"/>
</dbReference>
<keyword evidence="1" id="KW-0677">Repeat</keyword>
<dbReference type="SMART" id="SM00248">
    <property type="entry name" value="ANK"/>
    <property type="match status" value="12"/>
</dbReference>
<dbReference type="PANTHER" id="PTHR24166">
    <property type="entry name" value="ROLLING PEBBLES, ISOFORM B"/>
    <property type="match status" value="1"/>
</dbReference>
<dbReference type="Gene3D" id="1.25.40.20">
    <property type="entry name" value="Ankyrin repeat-containing domain"/>
    <property type="match status" value="5"/>
</dbReference>
<feature type="repeat" description="ANK" evidence="3">
    <location>
        <begin position="210"/>
        <end position="231"/>
    </location>
</feature>
<keyword evidence="2 3" id="KW-0040">ANK repeat</keyword>
<dbReference type="EMBL" id="JAATJU010022199">
    <property type="protein sequence ID" value="KAH0511705.1"/>
    <property type="molecule type" value="Genomic_DNA"/>
</dbReference>
<feature type="repeat" description="ANK" evidence="3">
    <location>
        <begin position="108"/>
        <end position="140"/>
    </location>
</feature>
<dbReference type="SUPFAM" id="SSF48403">
    <property type="entry name" value="Ankyrin repeat"/>
    <property type="match status" value="2"/>
</dbReference>
<dbReference type="PROSITE" id="PS50088">
    <property type="entry name" value="ANK_REPEAT"/>
    <property type="match status" value="8"/>
</dbReference>
<dbReference type="AlphaFoldDB" id="A0A8J6KT67"/>
<feature type="repeat" description="ANK" evidence="3">
    <location>
        <begin position="416"/>
        <end position="448"/>
    </location>
</feature>
<accession>A0A8J6KT67</accession>
<feature type="repeat" description="ANK" evidence="3">
    <location>
        <begin position="74"/>
        <end position="106"/>
    </location>
</feature>
<evidence type="ECO:0000256" key="1">
    <source>
        <dbReference type="ARBA" id="ARBA00022737"/>
    </source>
</evidence>
<dbReference type="Pfam" id="PF00023">
    <property type="entry name" value="Ank"/>
    <property type="match status" value="3"/>
</dbReference>
<dbReference type="PANTHER" id="PTHR24166:SF48">
    <property type="entry name" value="PROTEIN VAPYRIN"/>
    <property type="match status" value="1"/>
</dbReference>
<protein>
    <submittedName>
        <fullName evidence="4">Serine/threonine-protein phosphatase 6 regulatory ankyrin repeat subunit B</fullName>
    </submittedName>
</protein>
<feature type="repeat" description="ANK" evidence="3">
    <location>
        <begin position="246"/>
        <end position="268"/>
    </location>
</feature>
<evidence type="ECO:0000256" key="3">
    <source>
        <dbReference type="PROSITE-ProRule" id="PRU00023"/>
    </source>
</evidence>
<evidence type="ECO:0000256" key="2">
    <source>
        <dbReference type="ARBA" id="ARBA00023043"/>
    </source>
</evidence>
<name>A0A8J6KT67_MICOH</name>
<reference evidence="4" key="1">
    <citation type="submission" date="2020-03" db="EMBL/GenBank/DDBJ databases">
        <title>Studies in the Genomics of Life Span.</title>
        <authorList>
            <person name="Glass D."/>
        </authorList>
    </citation>
    <scope>NUCLEOTIDE SEQUENCE</scope>
    <source>
        <strain evidence="4">LTLLF</strain>
        <tissue evidence="4">Muscle</tissue>
    </source>
</reference>
<evidence type="ECO:0000313" key="5">
    <source>
        <dbReference type="Proteomes" id="UP000710432"/>
    </source>
</evidence>
<feature type="repeat" description="ANK" evidence="3">
    <location>
        <begin position="313"/>
        <end position="345"/>
    </location>
</feature>
<organism evidence="4 5">
    <name type="scientific">Microtus ochrogaster</name>
    <name type="common">Prairie vole</name>
    <dbReference type="NCBI Taxonomy" id="79684"/>
    <lineage>
        <taxon>Eukaryota</taxon>
        <taxon>Metazoa</taxon>
        <taxon>Chordata</taxon>
        <taxon>Craniata</taxon>
        <taxon>Vertebrata</taxon>
        <taxon>Euteleostomi</taxon>
        <taxon>Mammalia</taxon>
        <taxon>Eutheria</taxon>
        <taxon>Euarchontoglires</taxon>
        <taxon>Glires</taxon>
        <taxon>Rodentia</taxon>
        <taxon>Myomorpha</taxon>
        <taxon>Muroidea</taxon>
        <taxon>Cricetidae</taxon>
        <taxon>Arvicolinae</taxon>
        <taxon>Microtus</taxon>
    </lineage>
</organism>
<gene>
    <name evidence="4" type="ORF">LTLLF_149540</name>
</gene>
<feature type="repeat" description="ANK" evidence="3">
    <location>
        <begin position="144"/>
        <end position="176"/>
    </location>
</feature>
<dbReference type="InterPro" id="IPR050889">
    <property type="entry name" value="Dendritic_Spine_Reg/Scaffold"/>
</dbReference>